<dbReference type="Pfam" id="PF24807">
    <property type="entry name" value="WD40_CDC20-Fz"/>
    <property type="match status" value="1"/>
</dbReference>
<dbReference type="GO" id="GO:1990757">
    <property type="term" value="F:ubiquitin ligase activator activity"/>
    <property type="evidence" value="ECO:0007669"/>
    <property type="project" value="TreeGrafter"/>
</dbReference>
<dbReference type="SMART" id="SM00320">
    <property type="entry name" value="WD40"/>
    <property type="match status" value="5"/>
</dbReference>
<dbReference type="GO" id="GO:1905786">
    <property type="term" value="P:positive regulation of anaphase-promoting complex-dependent catabolic process"/>
    <property type="evidence" value="ECO:0007669"/>
    <property type="project" value="TreeGrafter"/>
</dbReference>
<dbReference type="Proteomes" id="UP000006352">
    <property type="component" value="Unassembled WGS sequence"/>
</dbReference>
<organism evidence="11 12">
    <name type="scientific">Fibroporia radiculosa</name>
    <dbReference type="NCBI Taxonomy" id="599839"/>
    <lineage>
        <taxon>Eukaryota</taxon>
        <taxon>Fungi</taxon>
        <taxon>Dikarya</taxon>
        <taxon>Basidiomycota</taxon>
        <taxon>Agaricomycotina</taxon>
        <taxon>Agaricomycetes</taxon>
        <taxon>Polyporales</taxon>
        <taxon>Fibroporiaceae</taxon>
        <taxon>Fibroporia</taxon>
    </lineage>
</organism>
<evidence type="ECO:0000256" key="7">
    <source>
        <dbReference type="PROSITE-ProRule" id="PRU00221"/>
    </source>
</evidence>
<feature type="chain" id="PRO_5003778388" description="CDC20/Fizzy WD40 domain-containing protein" evidence="9">
    <location>
        <begin position="19"/>
        <end position="589"/>
    </location>
</feature>
<protein>
    <recommendedName>
        <fullName evidence="10">CDC20/Fizzy WD40 domain-containing protein</fullName>
    </recommendedName>
</protein>
<keyword evidence="4" id="KW-0677">Repeat</keyword>
<keyword evidence="2 7" id="KW-0853">WD repeat</keyword>
<dbReference type="InterPro" id="IPR033010">
    <property type="entry name" value="Cdc20/Fizzy"/>
</dbReference>
<comment type="similarity">
    <text evidence="1">Belongs to the WD repeat CDC20/Fizzy family.</text>
</comment>
<evidence type="ECO:0000259" key="10">
    <source>
        <dbReference type="Pfam" id="PF24807"/>
    </source>
</evidence>
<dbReference type="InterPro" id="IPR001680">
    <property type="entry name" value="WD40_rpt"/>
</dbReference>
<feature type="compositionally biased region" description="Polar residues" evidence="8">
    <location>
        <begin position="70"/>
        <end position="84"/>
    </location>
</feature>
<dbReference type="PANTHER" id="PTHR19918:SF8">
    <property type="entry name" value="FI02843P"/>
    <property type="match status" value="1"/>
</dbReference>
<feature type="region of interest" description="Disordered" evidence="8">
    <location>
        <begin position="60"/>
        <end position="84"/>
    </location>
</feature>
<dbReference type="SUPFAM" id="SSF50978">
    <property type="entry name" value="WD40 repeat-like"/>
    <property type="match status" value="1"/>
</dbReference>
<gene>
    <name evidence="11" type="ORF">FIBRA_02753</name>
</gene>
<proteinExistence type="inferred from homology"/>
<evidence type="ECO:0000256" key="6">
    <source>
        <dbReference type="ARBA" id="ARBA00023306"/>
    </source>
</evidence>
<dbReference type="PROSITE" id="PS50082">
    <property type="entry name" value="WD_REPEATS_2"/>
    <property type="match status" value="1"/>
</dbReference>
<dbReference type="Gene3D" id="2.130.10.10">
    <property type="entry name" value="YVTN repeat-like/Quinoprotein amine dehydrogenase"/>
    <property type="match status" value="1"/>
</dbReference>
<dbReference type="OrthoDB" id="10263272at2759"/>
<evidence type="ECO:0000256" key="9">
    <source>
        <dbReference type="SAM" id="SignalP"/>
    </source>
</evidence>
<dbReference type="InterPro" id="IPR056150">
    <property type="entry name" value="WD40_CDC20-Fz"/>
</dbReference>
<feature type="domain" description="CDC20/Fizzy WD40" evidence="10">
    <location>
        <begin position="228"/>
        <end position="567"/>
    </location>
</feature>
<accession>J4G2M1</accession>
<dbReference type="InParanoid" id="J4G2M1"/>
<dbReference type="AlphaFoldDB" id="J4G2M1"/>
<dbReference type="InterPro" id="IPR015943">
    <property type="entry name" value="WD40/YVTN_repeat-like_dom_sf"/>
</dbReference>
<evidence type="ECO:0000313" key="11">
    <source>
        <dbReference type="EMBL" id="CCM00713.1"/>
    </source>
</evidence>
<evidence type="ECO:0000313" key="12">
    <source>
        <dbReference type="Proteomes" id="UP000006352"/>
    </source>
</evidence>
<dbReference type="GO" id="GO:0031145">
    <property type="term" value="P:anaphase-promoting complex-dependent catabolic process"/>
    <property type="evidence" value="ECO:0007669"/>
    <property type="project" value="TreeGrafter"/>
</dbReference>
<keyword evidence="9" id="KW-0732">Signal</keyword>
<evidence type="ECO:0000256" key="3">
    <source>
        <dbReference type="ARBA" id="ARBA00022618"/>
    </source>
</evidence>
<dbReference type="GO" id="GO:0051301">
    <property type="term" value="P:cell division"/>
    <property type="evidence" value="ECO:0007669"/>
    <property type="project" value="UniProtKB-KW"/>
</dbReference>
<feature type="signal peptide" evidence="9">
    <location>
        <begin position="1"/>
        <end position="18"/>
    </location>
</feature>
<dbReference type="GO" id="GO:0010997">
    <property type="term" value="F:anaphase-promoting complex binding"/>
    <property type="evidence" value="ECO:0007669"/>
    <property type="project" value="InterPro"/>
</dbReference>
<feature type="repeat" description="WD" evidence="7">
    <location>
        <begin position="359"/>
        <end position="400"/>
    </location>
</feature>
<keyword evidence="12" id="KW-1185">Reference proteome</keyword>
<evidence type="ECO:0000256" key="4">
    <source>
        <dbReference type="ARBA" id="ARBA00022737"/>
    </source>
</evidence>
<dbReference type="PANTHER" id="PTHR19918">
    <property type="entry name" value="CELL DIVISION CYCLE 20 CDC20 FIZZY -RELATED"/>
    <property type="match status" value="1"/>
</dbReference>
<dbReference type="STRING" id="599839.J4G2M1"/>
<dbReference type="PROSITE" id="PS50294">
    <property type="entry name" value="WD_REPEATS_REGION"/>
    <property type="match status" value="1"/>
</dbReference>
<keyword evidence="3" id="KW-0132">Cell division</keyword>
<evidence type="ECO:0000256" key="2">
    <source>
        <dbReference type="ARBA" id="ARBA00022574"/>
    </source>
</evidence>
<evidence type="ECO:0000256" key="8">
    <source>
        <dbReference type="SAM" id="MobiDB-lite"/>
    </source>
</evidence>
<dbReference type="InterPro" id="IPR036322">
    <property type="entry name" value="WD40_repeat_dom_sf"/>
</dbReference>
<dbReference type="GO" id="GO:0005680">
    <property type="term" value="C:anaphase-promoting complex"/>
    <property type="evidence" value="ECO:0007669"/>
    <property type="project" value="TreeGrafter"/>
</dbReference>
<reference evidence="11 12" key="1">
    <citation type="journal article" date="2012" name="Appl. Environ. Microbiol.">
        <title>Short-read sequencing for genomic analysis of the brown rot fungus Fibroporia radiculosa.</title>
        <authorList>
            <person name="Tang J.D."/>
            <person name="Perkins A.D."/>
            <person name="Sonstegard T.S."/>
            <person name="Schroeder S.G."/>
            <person name="Burgess S.C."/>
            <person name="Diehl S.V."/>
        </authorList>
    </citation>
    <scope>NUCLEOTIDE SEQUENCE [LARGE SCALE GENOMIC DNA]</scope>
    <source>
        <strain evidence="11 12">TFFH 294</strain>
    </source>
</reference>
<dbReference type="RefSeq" id="XP_012179996.1">
    <property type="nucleotide sequence ID" value="XM_012324606.1"/>
</dbReference>
<dbReference type="GeneID" id="24095624"/>
<name>J4G2M1_9APHY</name>
<evidence type="ECO:0000256" key="5">
    <source>
        <dbReference type="ARBA" id="ARBA00022776"/>
    </source>
</evidence>
<keyword evidence="5" id="KW-0498">Mitosis</keyword>
<evidence type="ECO:0000256" key="1">
    <source>
        <dbReference type="ARBA" id="ARBA00006445"/>
    </source>
</evidence>
<dbReference type="HOGENOM" id="CLU_014831_6_0_1"/>
<dbReference type="EMBL" id="HE797000">
    <property type="protein sequence ID" value="CCM00713.1"/>
    <property type="molecule type" value="Genomic_DNA"/>
</dbReference>
<keyword evidence="6" id="KW-0131">Cell cycle</keyword>
<sequence length="589" mass="64278">MASLFLDLSLSLLPSTTAWIIVYDIELDCLLSLSLLASSELTKYFVDIFLPLAVARQRLPPEPRTGLEGRTQQTPPTMDASDQNLPIESCVTPRRKRTWAPGSVTNAYSAKRRRTSMVSIDFGREIASVDDLPGTSQATVADRFISAPQEVSMPLNITPRTNRIARQFGLITDRVLNFADRSGGGPSSGNPLGEHRFQIQKLFSAPRTISPTSAAANLGTRKQFVLALDGPGMPESVFAFPLAWSRRNAIAVACGRDYYYEDLDTRAITHLGALPKRGHGRLASIQWAVDAPHILAGGSSTGLVQLWDANAKALTREWQCRDWDAVGGMDWRGDVFAVGEGDGTVEMFDKREAKAIGVLATHKCKVHGVRWSTDGDYLATSDQHGVVQVWDARAGKSLSSMGRSGCKKKHNGAPVKALAWCPWKPDLLATGSSYPDGRIRIWSVNEAESTSPRHSLALNTSVTSLIWSPHCKELLSTHGTSWQARSTSTPNLSSGPIGRRTRSSVLRAGAVPIKSEYTNSLAVHSYPTLTRVVCVPAHAGSVSHSCLSPDGTMVFTICPAEEAMKMWKVWGAPRRIERRESVFDKCGIR</sequence>